<comment type="catalytic activity">
    <reaction evidence="1 15">
        <text>alpha-D-galactose 1-phosphate + UDP-alpha-D-glucose = alpha-D-glucose 1-phosphate + UDP-alpha-D-galactose</text>
        <dbReference type="Rhea" id="RHEA:13989"/>
        <dbReference type="ChEBI" id="CHEBI:58336"/>
        <dbReference type="ChEBI" id="CHEBI:58601"/>
        <dbReference type="ChEBI" id="CHEBI:58885"/>
        <dbReference type="ChEBI" id="CHEBI:66914"/>
        <dbReference type="EC" id="2.7.7.12"/>
    </reaction>
</comment>
<evidence type="ECO:0000313" key="19">
    <source>
        <dbReference type="Proteomes" id="UP000295008"/>
    </source>
</evidence>
<dbReference type="UniPathway" id="UPA00214"/>
<evidence type="ECO:0000259" key="16">
    <source>
        <dbReference type="Pfam" id="PF01087"/>
    </source>
</evidence>
<keyword evidence="7 15" id="KW-0548">Nucleotidyltransferase</keyword>
<dbReference type="EC" id="2.7.7.12" evidence="4 12"/>
<protein>
    <recommendedName>
        <fullName evidence="5 12">Galactose-1-phosphate uridylyltransferase</fullName>
        <ecNumber evidence="4 12">2.7.7.12</ecNumber>
    </recommendedName>
</protein>
<dbReference type="GO" id="GO:0005737">
    <property type="term" value="C:cytoplasm"/>
    <property type="evidence" value="ECO:0007669"/>
    <property type="project" value="TreeGrafter"/>
</dbReference>
<dbReference type="EMBL" id="SLUN01000034">
    <property type="protein sequence ID" value="TCL61451.1"/>
    <property type="molecule type" value="Genomic_DNA"/>
</dbReference>
<evidence type="ECO:0000256" key="1">
    <source>
        <dbReference type="ARBA" id="ARBA00001107"/>
    </source>
</evidence>
<dbReference type="PANTHER" id="PTHR11943">
    <property type="entry name" value="GALACTOSE-1-PHOSPHATE URIDYLYLTRANSFERASE"/>
    <property type="match status" value="1"/>
</dbReference>
<evidence type="ECO:0000256" key="2">
    <source>
        <dbReference type="ARBA" id="ARBA00004947"/>
    </source>
</evidence>
<dbReference type="PANTHER" id="PTHR11943:SF1">
    <property type="entry name" value="GALACTOSE-1-PHOSPHATE URIDYLYLTRANSFERASE"/>
    <property type="match status" value="1"/>
</dbReference>
<gene>
    <name evidence="18" type="ORF">EDC14_10346</name>
</gene>
<dbReference type="PIRSF" id="PIRSF000808">
    <property type="entry name" value="GalT"/>
    <property type="match status" value="1"/>
</dbReference>
<evidence type="ECO:0000256" key="10">
    <source>
        <dbReference type="ARBA" id="ARBA00023144"/>
    </source>
</evidence>
<keyword evidence="10 15" id="KW-0299">Galactose metabolism</keyword>
<organism evidence="18 19">
    <name type="scientific">Hydrogenispora ethanolica</name>
    <dbReference type="NCBI Taxonomy" id="1082276"/>
    <lineage>
        <taxon>Bacteria</taxon>
        <taxon>Bacillati</taxon>
        <taxon>Bacillota</taxon>
        <taxon>Hydrogenispora</taxon>
    </lineage>
</organism>
<evidence type="ECO:0000256" key="15">
    <source>
        <dbReference type="RuleBase" id="RU000506"/>
    </source>
</evidence>
<evidence type="ECO:0000256" key="4">
    <source>
        <dbReference type="ARBA" id="ARBA00012384"/>
    </source>
</evidence>
<keyword evidence="11 15" id="KW-0119">Carbohydrate metabolism</keyword>
<feature type="binding site" evidence="14">
    <location>
        <position position="35"/>
    </location>
    <ligand>
        <name>Zn(2+)</name>
        <dbReference type="ChEBI" id="CHEBI:29105"/>
    </ligand>
</feature>
<dbReference type="Gene3D" id="3.30.428.10">
    <property type="entry name" value="HIT-like"/>
    <property type="match status" value="2"/>
</dbReference>
<keyword evidence="6 15" id="KW-0808">Transferase</keyword>
<comment type="pathway">
    <text evidence="2 15">Carbohydrate metabolism; galactose metabolism.</text>
</comment>
<comment type="cofactor">
    <cofactor evidence="14">
        <name>Zn(2+)</name>
        <dbReference type="ChEBI" id="CHEBI:29105"/>
    </cofactor>
    <text evidence="14">Binds 1 zinc ion per subunit.</text>
</comment>
<evidence type="ECO:0000256" key="11">
    <source>
        <dbReference type="ARBA" id="ARBA00023277"/>
    </source>
</evidence>
<comment type="caution">
    <text evidence="18">The sequence shown here is derived from an EMBL/GenBank/DDBJ whole genome shotgun (WGS) entry which is preliminary data.</text>
</comment>
<keyword evidence="19" id="KW-1185">Reference proteome</keyword>
<feature type="binding site" evidence="14">
    <location>
        <position position="147"/>
    </location>
    <ligand>
        <name>Zn(2+)</name>
        <dbReference type="ChEBI" id="CHEBI:29105"/>
    </ligand>
</feature>
<dbReference type="NCBIfam" id="TIGR00209">
    <property type="entry name" value="galT_1"/>
    <property type="match status" value="1"/>
</dbReference>
<dbReference type="CDD" id="cd00608">
    <property type="entry name" value="GalT"/>
    <property type="match status" value="1"/>
</dbReference>
<evidence type="ECO:0000313" key="18">
    <source>
        <dbReference type="EMBL" id="TCL61451.1"/>
    </source>
</evidence>
<evidence type="ECO:0000256" key="5">
    <source>
        <dbReference type="ARBA" id="ARBA00016340"/>
    </source>
</evidence>
<keyword evidence="8 14" id="KW-0479">Metal-binding</keyword>
<evidence type="ECO:0000256" key="13">
    <source>
        <dbReference type="PIRSR" id="PIRSR000808-1"/>
    </source>
</evidence>
<dbReference type="RefSeq" id="WP_132016259.1">
    <property type="nucleotide sequence ID" value="NZ_SLUN01000034.1"/>
</dbReference>
<name>A0A4R1R764_HYDET</name>
<dbReference type="PROSITE" id="PS00117">
    <property type="entry name" value="GAL_P_UDP_TRANSF_I"/>
    <property type="match status" value="1"/>
</dbReference>
<dbReference type="Proteomes" id="UP000295008">
    <property type="component" value="Unassembled WGS sequence"/>
</dbReference>
<dbReference type="InterPro" id="IPR005850">
    <property type="entry name" value="GalP_Utransf_C"/>
</dbReference>
<sequence length="333" mass="37977">MSELRWHPFLEEWVITATHRQERTFMPPADYCPLCPTQPGGFPTEIPQSEFDIVVFENKFPSLQQNPPEPSVAPTPFSPVAPARGICEVVVYSQEHRSSLATMPWPKIENLIRVWQDRYTDLGAKDYVQYVLIFENKGEPVGVTLHHPHGQIYAFPYIPPKIEKELAASGKYYQKTGKCLFCDTVADELSDGRRIVLESEKFVAFIPFFARYPYEVYLAPKRHLASFAELQADDRRDLALILKALLLKYDKLFDFSFPYIMVIHQAPTDGGSYPDYHLHFEFYPPHRTATKLKYLAGVESGAGSYINDTLAEEKAAELRAIGPQSVAEILDLK</sequence>
<feature type="active site" description="Tele-UMP-histidine intermediate" evidence="13">
    <location>
        <position position="149"/>
    </location>
</feature>
<keyword evidence="9 14" id="KW-0862">Zinc</keyword>
<dbReference type="InterPro" id="IPR001937">
    <property type="entry name" value="GalP_UDPtransf1"/>
</dbReference>
<evidence type="ECO:0000256" key="8">
    <source>
        <dbReference type="ARBA" id="ARBA00022723"/>
    </source>
</evidence>
<dbReference type="GO" id="GO:0033499">
    <property type="term" value="P:galactose catabolic process via UDP-galactose, Leloir pathway"/>
    <property type="evidence" value="ECO:0007669"/>
    <property type="project" value="TreeGrafter"/>
</dbReference>
<evidence type="ECO:0000256" key="3">
    <source>
        <dbReference type="ARBA" id="ARBA00010951"/>
    </source>
</evidence>
<dbReference type="GO" id="GO:0008270">
    <property type="term" value="F:zinc ion binding"/>
    <property type="evidence" value="ECO:0007669"/>
    <property type="project" value="InterPro"/>
</dbReference>
<feature type="binding site" evidence="14">
    <location>
        <position position="32"/>
    </location>
    <ligand>
        <name>Zn(2+)</name>
        <dbReference type="ChEBI" id="CHEBI:29105"/>
    </ligand>
</feature>
<proteinExistence type="inferred from homology"/>
<dbReference type="SUPFAM" id="SSF54197">
    <property type="entry name" value="HIT-like"/>
    <property type="match status" value="2"/>
</dbReference>
<dbReference type="AlphaFoldDB" id="A0A4R1R764"/>
<dbReference type="InterPro" id="IPR036265">
    <property type="entry name" value="HIT-like_sf"/>
</dbReference>
<dbReference type="OrthoDB" id="9769064at2"/>
<feature type="domain" description="Galactose-1-phosphate uridyl transferase C-terminal" evidence="17">
    <location>
        <begin position="170"/>
        <end position="321"/>
    </location>
</feature>
<evidence type="ECO:0000256" key="12">
    <source>
        <dbReference type="NCBIfam" id="TIGR00209"/>
    </source>
</evidence>
<dbReference type="InterPro" id="IPR005849">
    <property type="entry name" value="GalP_Utransf_N"/>
</dbReference>
<comment type="similarity">
    <text evidence="3 15">Belongs to the galactose-1-phosphate uridylyltransferase type 1 family.</text>
</comment>
<reference evidence="18 19" key="1">
    <citation type="submission" date="2019-03" db="EMBL/GenBank/DDBJ databases">
        <title>Genomic Encyclopedia of Type Strains, Phase IV (KMG-IV): sequencing the most valuable type-strain genomes for metagenomic binning, comparative biology and taxonomic classification.</title>
        <authorList>
            <person name="Goeker M."/>
        </authorList>
    </citation>
    <scope>NUCLEOTIDE SEQUENCE [LARGE SCALE GENOMIC DNA]</scope>
    <source>
        <strain evidence="18 19">LX-B</strain>
    </source>
</reference>
<feature type="binding site" evidence="14">
    <location>
        <position position="96"/>
    </location>
    <ligand>
        <name>Zn(2+)</name>
        <dbReference type="ChEBI" id="CHEBI:29105"/>
    </ligand>
</feature>
<evidence type="ECO:0000259" key="17">
    <source>
        <dbReference type="Pfam" id="PF02744"/>
    </source>
</evidence>
<accession>A0A4R1R764</accession>
<evidence type="ECO:0000256" key="9">
    <source>
        <dbReference type="ARBA" id="ARBA00022833"/>
    </source>
</evidence>
<dbReference type="Pfam" id="PF02744">
    <property type="entry name" value="GalP_UDP_tr_C"/>
    <property type="match status" value="1"/>
</dbReference>
<feature type="domain" description="Galactose-1-phosphate uridyl transferase N-terminal" evidence="16">
    <location>
        <begin position="3"/>
        <end position="159"/>
    </location>
</feature>
<evidence type="ECO:0000256" key="14">
    <source>
        <dbReference type="PIRSR" id="PIRSR000808-3"/>
    </source>
</evidence>
<dbReference type="GO" id="GO:0008108">
    <property type="term" value="F:UDP-glucose:hexose-1-phosphate uridylyltransferase activity"/>
    <property type="evidence" value="ECO:0007669"/>
    <property type="project" value="UniProtKB-UniRule"/>
</dbReference>
<dbReference type="Pfam" id="PF01087">
    <property type="entry name" value="GalP_UDP_transf"/>
    <property type="match status" value="1"/>
</dbReference>
<dbReference type="InterPro" id="IPR019779">
    <property type="entry name" value="GalP_UDPtransf1_His-AS"/>
</dbReference>
<evidence type="ECO:0000256" key="6">
    <source>
        <dbReference type="ARBA" id="ARBA00022679"/>
    </source>
</evidence>
<evidence type="ECO:0000256" key="7">
    <source>
        <dbReference type="ARBA" id="ARBA00022695"/>
    </source>
</evidence>